<dbReference type="Gene3D" id="1.25.10.90">
    <property type="match status" value="1"/>
</dbReference>
<dbReference type="RefSeq" id="WP_131167310.1">
    <property type="nucleotide sequence ID" value="NZ_SDMQ01000003.1"/>
</dbReference>
<dbReference type="EMBL" id="SDMQ01000003">
    <property type="protein sequence ID" value="TBT86525.1"/>
    <property type="molecule type" value="Genomic_DNA"/>
</dbReference>
<dbReference type="CDD" id="cd07064">
    <property type="entry name" value="AlkD_like_1"/>
    <property type="match status" value="1"/>
</dbReference>
<dbReference type="InterPro" id="IPR014825">
    <property type="entry name" value="DNA_alkylation"/>
</dbReference>
<keyword evidence="2" id="KW-1185">Reference proteome</keyword>
<reference evidence="1 2" key="1">
    <citation type="submission" date="2019-01" db="EMBL/GenBank/DDBJ databases">
        <title>Lactibacter flavus gen. nov., sp. nov., a novel bacterium of the family Propionibacteriaceae isolated from raw milk and dairy products.</title>
        <authorList>
            <person name="Huptas C."/>
            <person name="Wenning M."/>
            <person name="Breitenwieser F."/>
            <person name="Doll E."/>
            <person name="Von Neubeck M."/>
            <person name="Busse H.-J."/>
            <person name="Scherer S."/>
        </authorList>
    </citation>
    <scope>NUCLEOTIDE SEQUENCE [LARGE SCALE GENOMIC DNA]</scope>
    <source>
        <strain evidence="1 2">KCTC 33808</strain>
    </source>
</reference>
<comment type="caution">
    <text evidence="1">The sequence shown here is derived from an EMBL/GenBank/DDBJ whole genome shotgun (WGS) entry which is preliminary data.</text>
</comment>
<dbReference type="PANTHER" id="PTHR34070:SF1">
    <property type="entry name" value="DNA ALKYLATION REPAIR PROTEIN"/>
    <property type="match status" value="1"/>
</dbReference>
<dbReference type="SUPFAM" id="SSF48371">
    <property type="entry name" value="ARM repeat"/>
    <property type="match status" value="1"/>
</dbReference>
<dbReference type="AlphaFoldDB" id="A0A4Q9KF45"/>
<sequence>MSEVTSLVAAIRSALASAACPASAEPMQRYMKSAMPFHGVKSDALRRLVRPLVAAHPLPDRAAWEEAVRTLYDEASFREERYAAIEVAAHRLYRRYRDADALDLWAHLITTGAWWDLVDAVTGLVDDALRADPDAVRPVVLRWSTADDLWLRRSAIISQLRGKADTDTDLLTAVIDANVAGTPFGSEFFIRKAIGWALRQYARTDPAWVLAFVAERGDLLSGLTRREALKHLAG</sequence>
<dbReference type="InterPro" id="IPR016024">
    <property type="entry name" value="ARM-type_fold"/>
</dbReference>
<proteinExistence type="predicted"/>
<evidence type="ECO:0000313" key="1">
    <source>
        <dbReference type="EMBL" id="TBT86525.1"/>
    </source>
</evidence>
<dbReference type="Pfam" id="PF08713">
    <property type="entry name" value="DNA_alkylation"/>
    <property type="match status" value="1"/>
</dbReference>
<protein>
    <submittedName>
        <fullName evidence="1">DNA alkylation repair protein</fullName>
    </submittedName>
</protein>
<dbReference type="PANTHER" id="PTHR34070">
    <property type="entry name" value="ARMADILLO-TYPE FOLD"/>
    <property type="match status" value="1"/>
</dbReference>
<dbReference type="OrthoDB" id="9775346at2"/>
<gene>
    <name evidence="1" type="ORF">ET989_04200</name>
</gene>
<name>A0A4Q9KF45_9ACTN</name>
<organism evidence="1 2">
    <name type="scientific">Propioniciclava sinopodophylli</name>
    <dbReference type="NCBI Taxonomy" id="1837344"/>
    <lineage>
        <taxon>Bacteria</taxon>
        <taxon>Bacillati</taxon>
        <taxon>Actinomycetota</taxon>
        <taxon>Actinomycetes</taxon>
        <taxon>Propionibacteriales</taxon>
        <taxon>Propionibacteriaceae</taxon>
        <taxon>Propioniciclava</taxon>
    </lineage>
</organism>
<dbReference type="Proteomes" id="UP000292373">
    <property type="component" value="Unassembled WGS sequence"/>
</dbReference>
<accession>A0A4Q9KF45</accession>
<evidence type="ECO:0000313" key="2">
    <source>
        <dbReference type="Proteomes" id="UP000292373"/>
    </source>
</evidence>